<keyword evidence="1" id="KW-0812">Transmembrane</keyword>
<feature type="transmembrane region" description="Helical" evidence="1">
    <location>
        <begin position="6"/>
        <end position="24"/>
    </location>
</feature>
<accession>A0A1F7KZ74</accession>
<dbReference type="EMBL" id="MGBR01000001">
    <property type="protein sequence ID" value="OGK73180.1"/>
    <property type="molecule type" value="Genomic_DNA"/>
</dbReference>
<feature type="transmembrane region" description="Helical" evidence="1">
    <location>
        <begin position="200"/>
        <end position="218"/>
    </location>
</feature>
<dbReference type="AlphaFoldDB" id="A0A1F7KZ74"/>
<keyword evidence="1" id="KW-0472">Membrane</keyword>
<reference evidence="2 3" key="1">
    <citation type="journal article" date="2016" name="Nat. Commun.">
        <title>Thousands of microbial genomes shed light on interconnected biogeochemical processes in an aquifer system.</title>
        <authorList>
            <person name="Anantharaman K."/>
            <person name="Brown C.T."/>
            <person name="Hug L.A."/>
            <person name="Sharon I."/>
            <person name="Castelle C.J."/>
            <person name="Probst A.J."/>
            <person name="Thomas B.C."/>
            <person name="Singh A."/>
            <person name="Wilkins M.J."/>
            <person name="Karaoz U."/>
            <person name="Brodie E.L."/>
            <person name="Williams K.H."/>
            <person name="Hubbard S.S."/>
            <person name="Banfield J.F."/>
        </authorList>
    </citation>
    <scope>NUCLEOTIDE SEQUENCE [LARGE SCALE GENOMIC DNA]</scope>
</reference>
<feature type="transmembrane region" description="Helical" evidence="1">
    <location>
        <begin position="133"/>
        <end position="151"/>
    </location>
</feature>
<sequence>MDLNAFVLVLAVFIFQMIVLYFVSHTMINELYYLLYGIFKKKETAFSIIAFLLLPGTIVHEMSHFLMATILFLPVREIRIFPEWRQNNVRLGMVSYQKADIIRSVIIGIAPFFGAIGFFILIEAFGLFPTNHFVLNICMGYLICMISANMFSSKQDLVDLIYLVPIIIVFLTLYYLLNIKIMVTVPSEFIQKGTVILKSINFYITIALAVHLGVIILFKSFRSLFQR</sequence>
<feature type="transmembrane region" description="Helical" evidence="1">
    <location>
        <begin position="157"/>
        <end position="179"/>
    </location>
</feature>
<evidence type="ECO:0000256" key="1">
    <source>
        <dbReference type="SAM" id="Phobius"/>
    </source>
</evidence>
<feature type="transmembrane region" description="Helical" evidence="1">
    <location>
        <begin position="101"/>
        <end position="121"/>
    </location>
</feature>
<evidence type="ECO:0000313" key="2">
    <source>
        <dbReference type="EMBL" id="OGK73180.1"/>
    </source>
</evidence>
<comment type="caution">
    <text evidence="2">The sequence shown here is derived from an EMBL/GenBank/DDBJ whole genome shotgun (WGS) entry which is preliminary data.</text>
</comment>
<organism evidence="2 3">
    <name type="scientific">Candidatus Roizmanbacteria bacterium RIFOXYD1_FULL_38_12</name>
    <dbReference type="NCBI Taxonomy" id="1802093"/>
    <lineage>
        <taxon>Bacteria</taxon>
        <taxon>Candidatus Roizmaniibacteriota</taxon>
    </lineage>
</organism>
<feature type="transmembrane region" description="Helical" evidence="1">
    <location>
        <begin position="45"/>
        <end position="73"/>
    </location>
</feature>
<keyword evidence="1" id="KW-1133">Transmembrane helix</keyword>
<dbReference type="Proteomes" id="UP000177050">
    <property type="component" value="Unassembled WGS sequence"/>
</dbReference>
<protein>
    <submittedName>
        <fullName evidence="2">Uncharacterized protein</fullName>
    </submittedName>
</protein>
<name>A0A1F7KZ74_9BACT</name>
<gene>
    <name evidence="2" type="ORF">A3K52_00015</name>
</gene>
<evidence type="ECO:0000313" key="3">
    <source>
        <dbReference type="Proteomes" id="UP000177050"/>
    </source>
</evidence>
<proteinExistence type="predicted"/>